<dbReference type="HOGENOM" id="CLU_1935943_0_0_9"/>
<keyword evidence="3" id="KW-1185">Reference proteome</keyword>
<dbReference type="Proteomes" id="UP000029518">
    <property type="component" value="Chromosome"/>
</dbReference>
<name>A0A089LAB0_PAEBO</name>
<gene>
    <name evidence="2" type="ORF">PBOR_08910</name>
</gene>
<protein>
    <submittedName>
        <fullName evidence="2">Uncharacterized protein</fullName>
    </submittedName>
</protein>
<sequence length="130" mass="14079">MISMLGMGSDRPGPHATLVLGRLQFCLSWGLTGRVATKEDDELLLKYQKIGIPLGGPLVSLLLVIAMLVMYLWVPMQPLFENLVFASGVFNLVNLCVTLTPVVYSAGPYAGRPSDGYRVLAAMGKRPSEP</sequence>
<dbReference type="AlphaFoldDB" id="A0A089LAB0"/>
<dbReference type="KEGG" id="pbd:PBOR_08910"/>
<keyword evidence="1" id="KW-0472">Membrane</keyword>
<feature type="transmembrane region" description="Helical" evidence="1">
    <location>
        <begin position="54"/>
        <end position="73"/>
    </location>
</feature>
<keyword evidence="1" id="KW-1133">Transmembrane helix</keyword>
<proteinExistence type="predicted"/>
<keyword evidence="1" id="KW-0812">Transmembrane</keyword>
<organism evidence="2 3">
    <name type="scientific">Paenibacillus borealis</name>
    <dbReference type="NCBI Taxonomy" id="160799"/>
    <lineage>
        <taxon>Bacteria</taxon>
        <taxon>Bacillati</taxon>
        <taxon>Bacillota</taxon>
        <taxon>Bacilli</taxon>
        <taxon>Bacillales</taxon>
        <taxon>Paenibacillaceae</taxon>
        <taxon>Paenibacillus</taxon>
    </lineage>
</organism>
<feature type="transmembrane region" description="Helical" evidence="1">
    <location>
        <begin position="85"/>
        <end position="104"/>
    </location>
</feature>
<accession>A0A089LAB0</accession>
<evidence type="ECO:0000313" key="3">
    <source>
        <dbReference type="Proteomes" id="UP000029518"/>
    </source>
</evidence>
<evidence type="ECO:0000313" key="2">
    <source>
        <dbReference type="EMBL" id="AIQ57035.1"/>
    </source>
</evidence>
<evidence type="ECO:0000256" key="1">
    <source>
        <dbReference type="SAM" id="Phobius"/>
    </source>
</evidence>
<reference evidence="2" key="1">
    <citation type="submission" date="2014-08" db="EMBL/GenBank/DDBJ databases">
        <title>Comparative genomics of the Paenibacillus odorifer group.</title>
        <authorList>
            <person name="den Bakker H.C."/>
            <person name="Tsai Y.-C.Y.-C."/>
            <person name="Martin N."/>
            <person name="Korlach J."/>
            <person name="Wiedmann M."/>
        </authorList>
    </citation>
    <scope>NUCLEOTIDE SEQUENCE [LARGE SCALE GENOMIC DNA]</scope>
    <source>
        <strain evidence="2">DSM 13188</strain>
    </source>
</reference>
<dbReference type="EMBL" id="CP009285">
    <property type="protein sequence ID" value="AIQ57035.1"/>
    <property type="molecule type" value="Genomic_DNA"/>
</dbReference>